<dbReference type="AlphaFoldDB" id="A0A1H4GHJ8"/>
<dbReference type="GO" id="GO:0004803">
    <property type="term" value="F:transposase activity"/>
    <property type="evidence" value="ECO:0007669"/>
    <property type="project" value="InterPro"/>
</dbReference>
<dbReference type="Pfam" id="PF01527">
    <property type="entry name" value="HTH_Tnp_1"/>
    <property type="match status" value="1"/>
</dbReference>
<dbReference type="RefSeq" id="WP_217633031.1">
    <property type="nucleotide sequence ID" value="NZ_FNRJ01000016.1"/>
</dbReference>
<dbReference type="InterPro" id="IPR009057">
    <property type="entry name" value="Homeodomain-like_sf"/>
</dbReference>
<dbReference type="SUPFAM" id="SSF46689">
    <property type="entry name" value="Homeodomain-like"/>
    <property type="match status" value="1"/>
</dbReference>
<dbReference type="Proteomes" id="UP000242469">
    <property type="component" value="Unassembled WGS sequence"/>
</dbReference>
<protein>
    <submittedName>
        <fullName evidence="2">Transposase</fullName>
    </submittedName>
</protein>
<gene>
    <name evidence="2" type="ORF">SAMN02745729_1164</name>
</gene>
<proteinExistence type="inferred from homology"/>
<name>A0A1H4GHJ8_9GAMM</name>
<dbReference type="InterPro" id="IPR051839">
    <property type="entry name" value="RD_transcriptional_regulator"/>
</dbReference>
<dbReference type="PANTHER" id="PTHR33215">
    <property type="entry name" value="PROTEIN DISTAL ANTENNA"/>
    <property type="match status" value="1"/>
</dbReference>
<dbReference type="EMBL" id="FNRJ01000016">
    <property type="protein sequence ID" value="SEB08172.1"/>
    <property type="molecule type" value="Genomic_DNA"/>
</dbReference>
<evidence type="ECO:0000313" key="3">
    <source>
        <dbReference type="Proteomes" id="UP000242469"/>
    </source>
</evidence>
<dbReference type="Gene3D" id="1.10.10.60">
    <property type="entry name" value="Homeodomain-like"/>
    <property type="match status" value="1"/>
</dbReference>
<sequence length="107" mass="12605">MARKKYQHYTDEFRREAVRRADQPGHTASSVAKELGIHPGQIYNWRRQFTRLSDKQFNSLNGVDYSKPESDEVRQLKRERDALKKELEFVQNAADGWLLPNFASQHD</sequence>
<reference evidence="3" key="1">
    <citation type="submission" date="2016-10" db="EMBL/GenBank/DDBJ databases">
        <authorList>
            <person name="Varghese N."/>
            <person name="Submissions S."/>
        </authorList>
    </citation>
    <scope>NUCLEOTIDE SEQUENCE [LARGE SCALE GENOMIC DNA]</scope>
    <source>
        <strain evidence="3">DSM 11526</strain>
    </source>
</reference>
<dbReference type="GO" id="GO:0006313">
    <property type="term" value="P:DNA transposition"/>
    <property type="evidence" value="ECO:0007669"/>
    <property type="project" value="InterPro"/>
</dbReference>
<evidence type="ECO:0000256" key="1">
    <source>
        <dbReference type="ARBA" id="ARBA00009964"/>
    </source>
</evidence>
<dbReference type="PANTHER" id="PTHR33215:SF13">
    <property type="entry name" value="PROTEIN DISTAL ANTENNA"/>
    <property type="match status" value="1"/>
</dbReference>
<dbReference type="STRING" id="1122198.SAMN02745729_1164"/>
<accession>A0A1H4GHJ8</accession>
<organism evidence="2 3">
    <name type="scientific">Marinobacterium iners DSM 11526</name>
    <dbReference type="NCBI Taxonomy" id="1122198"/>
    <lineage>
        <taxon>Bacteria</taxon>
        <taxon>Pseudomonadati</taxon>
        <taxon>Pseudomonadota</taxon>
        <taxon>Gammaproteobacteria</taxon>
        <taxon>Oceanospirillales</taxon>
        <taxon>Oceanospirillaceae</taxon>
        <taxon>Marinobacterium</taxon>
    </lineage>
</organism>
<keyword evidence="3" id="KW-1185">Reference proteome</keyword>
<dbReference type="GO" id="GO:0003677">
    <property type="term" value="F:DNA binding"/>
    <property type="evidence" value="ECO:0007669"/>
    <property type="project" value="InterPro"/>
</dbReference>
<comment type="similarity">
    <text evidence="1">Belongs to the transposase 8 family.</text>
</comment>
<evidence type="ECO:0000313" key="2">
    <source>
        <dbReference type="EMBL" id="SEB08172.1"/>
    </source>
</evidence>
<dbReference type="InterPro" id="IPR002514">
    <property type="entry name" value="Transposase_8"/>
</dbReference>